<dbReference type="GO" id="GO:0043190">
    <property type="term" value="C:ATP-binding cassette (ABC) transporter complex"/>
    <property type="evidence" value="ECO:0007669"/>
    <property type="project" value="InterPro"/>
</dbReference>
<comment type="similarity">
    <text evidence="1">Belongs to the bacterial solute-binding protein 5 family.</text>
</comment>
<dbReference type="InterPro" id="IPR039424">
    <property type="entry name" value="SBP_5"/>
</dbReference>
<comment type="caution">
    <text evidence="5">The sequence shown here is derived from an EMBL/GenBank/DDBJ whole genome shotgun (WGS) entry which is preliminary data.</text>
</comment>
<dbReference type="InterPro" id="IPR000914">
    <property type="entry name" value="SBP_5_dom"/>
</dbReference>
<name>A0A366HNM8_9BACT</name>
<dbReference type="Proteomes" id="UP000253426">
    <property type="component" value="Unassembled WGS sequence"/>
</dbReference>
<evidence type="ECO:0000256" key="1">
    <source>
        <dbReference type="ARBA" id="ARBA00005695"/>
    </source>
</evidence>
<keyword evidence="6" id="KW-1185">Reference proteome</keyword>
<evidence type="ECO:0000313" key="5">
    <source>
        <dbReference type="EMBL" id="RBP43922.1"/>
    </source>
</evidence>
<keyword evidence="3" id="KW-0732">Signal</keyword>
<evidence type="ECO:0000256" key="2">
    <source>
        <dbReference type="ARBA" id="ARBA00022448"/>
    </source>
</evidence>
<dbReference type="Gene3D" id="3.90.76.10">
    <property type="entry name" value="Dipeptide-binding Protein, Domain 1"/>
    <property type="match status" value="1"/>
</dbReference>
<dbReference type="Pfam" id="PF00496">
    <property type="entry name" value="SBP_bac_5"/>
    <property type="match status" value="1"/>
</dbReference>
<evidence type="ECO:0000313" key="6">
    <source>
        <dbReference type="Proteomes" id="UP000253426"/>
    </source>
</evidence>
<evidence type="ECO:0000259" key="4">
    <source>
        <dbReference type="Pfam" id="PF00496"/>
    </source>
</evidence>
<dbReference type="Gene3D" id="3.10.105.10">
    <property type="entry name" value="Dipeptide-binding Protein, Domain 3"/>
    <property type="match status" value="1"/>
</dbReference>
<protein>
    <submittedName>
        <fullName evidence="5">ABC-type transport system substrate-binding protein</fullName>
    </submittedName>
</protein>
<dbReference type="PANTHER" id="PTHR30290">
    <property type="entry name" value="PERIPLASMIC BINDING COMPONENT OF ABC TRANSPORTER"/>
    <property type="match status" value="1"/>
</dbReference>
<sequence>MPWNRWIIYALPLALVLLTVWSAVQARASRAIKGKAEIVVASSDAEQPSLNPYLPSGEAGREMHALLHEPLLKMDEQGRITSGLIESWSWSQTVSFWFAQEKFAQQAAEALRKADAAQGSRLRLGVVDAVGNELRLIFAEPDPRAGARVMDAVAGFGPLPVETVRVELQEPAESHHNFFMQSAVERDQVKDVWFDGTNAYEVKVSGEALRLFEELSNYYQNRPALGAKVRLVGKQPYLARPVLELQMREGATFHDGTPVTSSDVARTLRLIAEQPWPVAGRDVFQRIHTLDSTQPDALRLGFRETYGPFPVALVDLPVLPGGWIRKYAREFETGHPFETDPPPGTGLYKLAAQGKGSIQLSRLQAVPEDSRSRLQFVFGRSPGNIRTGFAMNAVDVFWPASASAATLAGDSQLRIQTTPPRNRLLVLWNCRRAPLDQWEVRQALGEIVDRELLLKDLLRGEGSIHEGIFRPDLWFSSERPVKPADPYRASQTLAGLGWSQDLQGRLVKGGEVFRIELMTVSGNAERMALARRLAQAWGEYGIEVVITAVSWDEMLRDRLPQHRFDAVLLGLDYEVTWDQSPFWHSSQAPHGLNYSGIADAPLDNLLDALRLETDLERVPVLAKQVEDRLLALHPFLPLFSGANVMAIRRSVATGGDKSAGLRRLLGTPAVHGAGTATGGAGEK</sequence>
<dbReference type="GO" id="GO:1904680">
    <property type="term" value="F:peptide transmembrane transporter activity"/>
    <property type="evidence" value="ECO:0007669"/>
    <property type="project" value="TreeGrafter"/>
</dbReference>
<dbReference type="RefSeq" id="WP_113959381.1">
    <property type="nucleotide sequence ID" value="NZ_QNRR01000005.1"/>
</dbReference>
<gene>
    <name evidence="5" type="ORF">DES53_105321</name>
</gene>
<dbReference type="OrthoDB" id="9796817at2"/>
<feature type="domain" description="Solute-binding protein family 5" evidence="4">
    <location>
        <begin position="244"/>
        <end position="585"/>
    </location>
</feature>
<dbReference type="GO" id="GO:0015833">
    <property type="term" value="P:peptide transport"/>
    <property type="evidence" value="ECO:0007669"/>
    <property type="project" value="TreeGrafter"/>
</dbReference>
<evidence type="ECO:0000256" key="3">
    <source>
        <dbReference type="ARBA" id="ARBA00022729"/>
    </source>
</evidence>
<dbReference type="AlphaFoldDB" id="A0A366HNM8"/>
<keyword evidence="2" id="KW-0813">Transport</keyword>
<proteinExistence type="inferred from homology"/>
<organism evidence="5 6">
    <name type="scientific">Roseimicrobium gellanilyticum</name>
    <dbReference type="NCBI Taxonomy" id="748857"/>
    <lineage>
        <taxon>Bacteria</taxon>
        <taxon>Pseudomonadati</taxon>
        <taxon>Verrucomicrobiota</taxon>
        <taxon>Verrucomicrobiia</taxon>
        <taxon>Verrucomicrobiales</taxon>
        <taxon>Verrucomicrobiaceae</taxon>
        <taxon>Roseimicrobium</taxon>
    </lineage>
</organism>
<reference evidence="5 6" key="1">
    <citation type="submission" date="2018-06" db="EMBL/GenBank/DDBJ databases">
        <title>Genomic Encyclopedia of Type Strains, Phase IV (KMG-IV): sequencing the most valuable type-strain genomes for metagenomic binning, comparative biology and taxonomic classification.</title>
        <authorList>
            <person name="Goeker M."/>
        </authorList>
    </citation>
    <scope>NUCLEOTIDE SEQUENCE [LARGE SCALE GENOMIC DNA]</scope>
    <source>
        <strain evidence="5 6">DSM 25532</strain>
    </source>
</reference>
<accession>A0A366HNM8</accession>
<dbReference type="PANTHER" id="PTHR30290:SF9">
    <property type="entry name" value="OLIGOPEPTIDE-BINDING PROTEIN APPA"/>
    <property type="match status" value="1"/>
</dbReference>
<dbReference type="GO" id="GO:0030288">
    <property type="term" value="C:outer membrane-bounded periplasmic space"/>
    <property type="evidence" value="ECO:0007669"/>
    <property type="project" value="UniProtKB-ARBA"/>
</dbReference>
<dbReference type="EMBL" id="QNRR01000005">
    <property type="protein sequence ID" value="RBP43922.1"/>
    <property type="molecule type" value="Genomic_DNA"/>
</dbReference>
<dbReference type="Gene3D" id="3.40.190.10">
    <property type="entry name" value="Periplasmic binding protein-like II"/>
    <property type="match status" value="1"/>
</dbReference>
<dbReference type="SUPFAM" id="SSF53850">
    <property type="entry name" value="Periplasmic binding protein-like II"/>
    <property type="match status" value="2"/>
</dbReference>
<dbReference type="PIRSF" id="PIRSF002741">
    <property type="entry name" value="MppA"/>
    <property type="match status" value="1"/>
</dbReference>
<dbReference type="InterPro" id="IPR030678">
    <property type="entry name" value="Peptide/Ni-bd"/>
</dbReference>